<dbReference type="InterPro" id="IPR024344">
    <property type="entry name" value="MDMPI_metal-binding"/>
</dbReference>
<gene>
    <name evidence="3" type="ORF">AOZ06_38330</name>
</gene>
<protein>
    <recommendedName>
        <fullName evidence="2">Mycothiol-dependent maleylpyruvate isomerase metal-binding domain-containing protein</fullName>
    </recommendedName>
</protein>
<dbReference type="SUPFAM" id="SSF55718">
    <property type="entry name" value="SCP-like"/>
    <property type="match status" value="1"/>
</dbReference>
<evidence type="ECO:0000313" key="3">
    <source>
        <dbReference type="EMBL" id="ALG11952.1"/>
    </source>
</evidence>
<dbReference type="EMBL" id="CP012752">
    <property type="protein sequence ID" value="ALG11952.1"/>
    <property type="molecule type" value="Genomic_DNA"/>
</dbReference>
<sequence length="208" mass="22752">MDWMARGHAYFAACLAAIDDRTIEGPSRLPDWTGKHLLSHVGHNARALGRLTQWAATGEPTPMYTSPRARADEIDAGAGWSVSRLREFAEEEQQRLAAALSGLKDTMWHNEVVTAQGRSVPATTIPWLRSRELWIHACDLPSGGDFAAFPDDLLDALVDDALARRAAQGITVRADGAPADLARWLTGRGDFSPRPRADEPLPALPPWL</sequence>
<organism evidence="3 4">
    <name type="scientific">Kibdelosporangium phytohabitans</name>
    <dbReference type="NCBI Taxonomy" id="860235"/>
    <lineage>
        <taxon>Bacteria</taxon>
        <taxon>Bacillati</taxon>
        <taxon>Actinomycetota</taxon>
        <taxon>Actinomycetes</taxon>
        <taxon>Pseudonocardiales</taxon>
        <taxon>Pseudonocardiaceae</taxon>
        <taxon>Kibdelosporangium</taxon>
    </lineage>
</organism>
<dbReference type="Gene3D" id="1.20.120.450">
    <property type="entry name" value="dinb family like domain"/>
    <property type="match status" value="1"/>
</dbReference>
<dbReference type="STRING" id="860235.AOZ06_38330"/>
<proteinExistence type="predicted"/>
<dbReference type="InterPro" id="IPR036527">
    <property type="entry name" value="SCP2_sterol-bd_dom_sf"/>
</dbReference>
<dbReference type="Proteomes" id="UP000063699">
    <property type="component" value="Chromosome"/>
</dbReference>
<dbReference type="AlphaFoldDB" id="A0A0N9IBA1"/>
<dbReference type="GO" id="GO:0046872">
    <property type="term" value="F:metal ion binding"/>
    <property type="evidence" value="ECO:0007669"/>
    <property type="project" value="InterPro"/>
</dbReference>
<feature type="domain" description="Mycothiol-dependent maleylpyruvate isomerase metal-binding" evidence="2">
    <location>
        <begin position="6"/>
        <end position="140"/>
    </location>
</feature>
<dbReference type="KEGG" id="kphy:AOZ06_38330"/>
<dbReference type="NCBIfam" id="TIGR03083">
    <property type="entry name" value="maleylpyruvate isomerase family mycothiol-dependent enzyme"/>
    <property type="match status" value="1"/>
</dbReference>
<dbReference type="SUPFAM" id="SSF109854">
    <property type="entry name" value="DinB/YfiT-like putative metalloenzymes"/>
    <property type="match status" value="1"/>
</dbReference>
<feature type="region of interest" description="Disordered" evidence="1">
    <location>
        <begin position="188"/>
        <end position="208"/>
    </location>
</feature>
<dbReference type="InterPro" id="IPR017517">
    <property type="entry name" value="Maleyloyr_isom"/>
</dbReference>
<accession>A0A0N9IBA1</accession>
<evidence type="ECO:0000259" key="2">
    <source>
        <dbReference type="Pfam" id="PF11716"/>
    </source>
</evidence>
<name>A0A0N9IBA1_9PSEU</name>
<dbReference type="Pfam" id="PF11716">
    <property type="entry name" value="MDMPI_N"/>
    <property type="match status" value="1"/>
</dbReference>
<reference evidence="3 4" key="1">
    <citation type="submission" date="2015-07" db="EMBL/GenBank/DDBJ databases">
        <title>Genome sequencing of Kibdelosporangium phytohabitans.</title>
        <authorList>
            <person name="Qin S."/>
            <person name="Xing K."/>
        </authorList>
    </citation>
    <scope>NUCLEOTIDE SEQUENCE [LARGE SCALE GENOMIC DNA]</scope>
    <source>
        <strain evidence="3 4">KLBMP1111</strain>
    </source>
</reference>
<dbReference type="InterPro" id="IPR034660">
    <property type="entry name" value="DinB/YfiT-like"/>
</dbReference>
<evidence type="ECO:0000256" key="1">
    <source>
        <dbReference type="SAM" id="MobiDB-lite"/>
    </source>
</evidence>
<keyword evidence="4" id="KW-1185">Reference proteome</keyword>
<evidence type="ECO:0000313" key="4">
    <source>
        <dbReference type="Proteomes" id="UP000063699"/>
    </source>
</evidence>